<dbReference type="InterPro" id="IPR029066">
    <property type="entry name" value="PLP-binding_barrel"/>
</dbReference>
<dbReference type="Gene3D" id="3.20.20.10">
    <property type="entry name" value="Alanine racemase"/>
    <property type="match status" value="1"/>
</dbReference>
<dbReference type="GO" id="GO:0009089">
    <property type="term" value="P:lysine biosynthetic process via diaminopimelate"/>
    <property type="evidence" value="ECO:0007669"/>
    <property type="project" value="TreeGrafter"/>
</dbReference>
<comment type="cofactor">
    <cofactor evidence="1 4">
        <name>pyridoxal 5'-phosphate</name>
        <dbReference type="ChEBI" id="CHEBI:597326"/>
    </cofactor>
</comment>
<dbReference type="InterPro" id="IPR009006">
    <property type="entry name" value="Ala_racemase/Decarboxylase_C"/>
</dbReference>
<dbReference type="Gene3D" id="2.40.37.10">
    <property type="entry name" value="Lyase, Ornithine Decarboxylase, Chain A, domain 1"/>
    <property type="match status" value="1"/>
</dbReference>
<dbReference type="PANTHER" id="PTHR43727:SF2">
    <property type="entry name" value="GROUP IV DECARBOXYLASE"/>
    <property type="match status" value="1"/>
</dbReference>
<dbReference type="InterPro" id="IPR022644">
    <property type="entry name" value="De-COase2_N"/>
</dbReference>
<dbReference type="Pfam" id="PF02784">
    <property type="entry name" value="Orn_Arg_deC_N"/>
    <property type="match status" value="1"/>
</dbReference>
<gene>
    <name evidence="6" type="ORF">GCM10010507_23690</name>
</gene>
<feature type="modified residue" description="N6-(pyridoxal phosphate)lysine" evidence="4">
    <location>
        <position position="101"/>
    </location>
</feature>
<dbReference type="AlphaFoldDB" id="A0A918TIB2"/>
<comment type="caution">
    <text evidence="6">The sequence shown here is derived from an EMBL/GenBank/DDBJ whole genome shotgun (WGS) entry which is preliminary data.</text>
</comment>
<dbReference type="PROSITE" id="PS00878">
    <property type="entry name" value="ODR_DC_2_1"/>
    <property type="match status" value="1"/>
</dbReference>
<dbReference type="EMBL" id="BMVB01000006">
    <property type="protein sequence ID" value="GHC47414.1"/>
    <property type="molecule type" value="Genomic_DNA"/>
</dbReference>
<reference evidence="6" key="1">
    <citation type="journal article" date="2014" name="Int. J. Syst. Evol. Microbiol.">
        <title>Complete genome sequence of Corynebacterium casei LMG S-19264T (=DSM 44701T), isolated from a smear-ripened cheese.</title>
        <authorList>
            <consortium name="US DOE Joint Genome Institute (JGI-PGF)"/>
            <person name="Walter F."/>
            <person name="Albersmeier A."/>
            <person name="Kalinowski J."/>
            <person name="Ruckert C."/>
        </authorList>
    </citation>
    <scope>NUCLEOTIDE SEQUENCE</scope>
    <source>
        <strain evidence="6">JCM 4633</strain>
    </source>
</reference>
<evidence type="ECO:0000256" key="1">
    <source>
        <dbReference type="ARBA" id="ARBA00001933"/>
    </source>
</evidence>
<reference evidence="6" key="2">
    <citation type="submission" date="2020-09" db="EMBL/GenBank/DDBJ databases">
        <authorList>
            <person name="Sun Q."/>
            <person name="Ohkuma M."/>
        </authorList>
    </citation>
    <scope>NUCLEOTIDE SEQUENCE</scope>
    <source>
        <strain evidence="6">JCM 4633</strain>
    </source>
</reference>
<dbReference type="SUPFAM" id="SSF50621">
    <property type="entry name" value="Alanine racemase C-terminal domain-like"/>
    <property type="match status" value="1"/>
</dbReference>
<feature type="domain" description="Orn/DAP/Arg decarboxylase 2 N-terminal" evidence="5">
    <location>
        <begin position="76"/>
        <end position="322"/>
    </location>
</feature>
<dbReference type="PANTHER" id="PTHR43727">
    <property type="entry name" value="DIAMINOPIMELATE DECARBOXYLASE"/>
    <property type="match status" value="1"/>
</dbReference>
<dbReference type="PRINTS" id="PR01179">
    <property type="entry name" value="ODADCRBXLASE"/>
</dbReference>
<evidence type="ECO:0000313" key="6">
    <source>
        <dbReference type="EMBL" id="GHC47414.1"/>
    </source>
</evidence>
<evidence type="ECO:0000256" key="2">
    <source>
        <dbReference type="ARBA" id="ARBA00022793"/>
    </source>
</evidence>
<accession>A0A918TIB2</accession>
<evidence type="ECO:0000259" key="5">
    <source>
        <dbReference type="Pfam" id="PF02784"/>
    </source>
</evidence>
<dbReference type="SUPFAM" id="SSF51419">
    <property type="entry name" value="PLP-binding barrel"/>
    <property type="match status" value="1"/>
</dbReference>
<evidence type="ECO:0000256" key="4">
    <source>
        <dbReference type="PIRSR" id="PIRSR600183-50"/>
    </source>
</evidence>
<dbReference type="RefSeq" id="WP_190109662.1">
    <property type="nucleotide sequence ID" value="NZ_BMVB01000006.1"/>
</dbReference>
<dbReference type="Proteomes" id="UP000646244">
    <property type="component" value="Unassembled WGS sequence"/>
</dbReference>
<protein>
    <submittedName>
        <fullName evidence="6">Diaminopimelate decarboxylase</fullName>
    </submittedName>
</protein>
<feature type="active site" description="Proton donor" evidence="4">
    <location>
        <position position="382"/>
    </location>
</feature>
<keyword evidence="2" id="KW-0210">Decarboxylase</keyword>
<dbReference type="GO" id="GO:0008836">
    <property type="term" value="F:diaminopimelate decarboxylase activity"/>
    <property type="evidence" value="ECO:0007669"/>
    <property type="project" value="TreeGrafter"/>
</dbReference>
<dbReference type="InterPro" id="IPR022653">
    <property type="entry name" value="De-COase2_pyr-phos_BS"/>
</dbReference>
<keyword evidence="3 4" id="KW-0663">Pyridoxal phosphate</keyword>
<sequence length="458" mass="49530">MTETTPAPTTVGARDERADRLRERLVGLARGEITGIAGMDLGLDYRDGSLRLRGHRADDLLDRYGSPLLVFDAERVRSNARALREAFGRHFSDVRLCYAMKACYVGPVLRTLLEEGVGLETMSDLELQLAQAHGARGPDLCSNGIGRSDAYNRRTAAASPFLTVVDAESDVAALERAVSGPDRLPVAVRVTPPSRDSGLFDRSGSKLGADHSGGSFDRVLQRCLASDRLQVAGLHAHQLTHCADLEQFRSAVRALAAVAVDAEHRYGIRFTYVDIGGGLESRFLFERAGARIEDFAAAAAKELAVLGHEVTLVLEPGRWLVADAATVLCTVSGVKHNSGREWVIADAGASLLIPLPELVYHPLPVRLDGRPWRPTAVGDQTCDAQNVLCQDAELPPLETGDRLALLNCGAYTTVFSSAWGHRLPTTLLVDGDRPPEVVFGPEQQSAFWQALHGVDLTF</sequence>
<dbReference type="InterPro" id="IPR000183">
    <property type="entry name" value="Orn/DAP/Arg_de-COase"/>
</dbReference>
<evidence type="ECO:0000256" key="3">
    <source>
        <dbReference type="ARBA" id="ARBA00022898"/>
    </source>
</evidence>
<evidence type="ECO:0000313" key="7">
    <source>
        <dbReference type="Proteomes" id="UP000646244"/>
    </source>
</evidence>
<organism evidence="6 7">
    <name type="scientific">Streptomyces cinnamoneus</name>
    <name type="common">Streptoverticillium cinnamoneum</name>
    <dbReference type="NCBI Taxonomy" id="53446"/>
    <lineage>
        <taxon>Bacteria</taxon>
        <taxon>Bacillati</taxon>
        <taxon>Actinomycetota</taxon>
        <taxon>Actinomycetes</taxon>
        <taxon>Kitasatosporales</taxon>
        <taxon>Streptomycetaceae</taxon>
        <taxon>Streptomyces</taxon>
        <taxon>Streptomyces cinnamoneus group</taxon>
    </lineage>
</organism>
<name>A0A918TIB2_STRCJ</name>
<proteinExistence type="predicted"/>
<keyword evidence="2" id="KW-0456">Lyase</keyword>